<gene>
    <name evidence="7" type="ORF">GCM10023149_08620</name>
</gene>
<dbReference type="SUPFAM" id="SSF103473">
    <property type="entry name" value="MFS general substrate transporter"/>
    <property type="match status" value="1"/>
</dbReference>
<dbReference type="InterPro" id="IPR000109">
    <property type="entry name" value="POT_fam"/>
</dbReference>
<reference evidence="8" key="1">
    <citation type="journal article" date="2019" name="Int. J. Syst. Evol. Microbiol.">
        <title>The Global Catalogue of Microorganisms (GCM) 10K type strain sequencing project: providing services to taxonomists for standard genome sequencing and annotation.</title>
        <authorList>
            <consortium name="The Broad Institute Genomics Platform"/>
            <consortium name="The Broad Institute Genome Sequencing Center for Infectious Disease"/>
            <person name="Wu L."/>
            <person name="Ma J."/>
        </authorList>
    </citation>
    <scope>NUCLEOTIDE SEQUENCE [LARGE SCALE GENOMIC DNA]</scope>
    <source>
        <strain evidence="8">JCM 17705</strain>
    </source>
</reference>
<feature type="transmembrane region" description="Helical" evidence="6">
    <location>
        <begin position="415"/>
        <end position="437"/>
    </location>
</feature>
<comment type="caution">
    <text evidence="7">The sequence shown here is derived from an EMBL/GenBank/DDBJ whole genome shotgun (WGS) entry which is preliminary data.</text>
</comment>
<dbReference type="Gene3D" id="1.20.1250.20">
    <property type="entry name" value="MFS general substrate transporter like domains"/>
    <property type="match status" value="2"/>
</dbReference>
<feature type="transmembrane region" description="Helical" evidence="6">
    <location>
        <begin position="31"/>
        <end position="49"/>
    </location>
</feature>
<dbReference type="PANTHER" id="PTHR11654">
    <property type="entry name" value="OLIGOPEPTIDE TRANSPORTER-RELATED"/>
    <property type="match status" value="1"/>
</dbReference>
<evidence type="ECO:0008006" key="9">
    <source>
        <dbReference type="Google" id="ProtNLM"/>
    </source>
</evidence>
<feature type="transmembrane region" description="Helical" evidence="6">
    <location>
        <begin position="263"/>
        <end position="281"/>
    </location>
</feature>
<keyword evidence="5 6" id="KW-0472">Membrane</keyword>
<evidence type="ECO:0000256" key="5">
    <source>
        <dbReference type="ARBA" id="ARBA00023136"/>
    </source>
</evidence>
<evidence type="ECO:0000256" key="2">
    <source>
        <dbReference type="ARBA" id="ARBA00005982"/>
    </source>
</evidence>
<evidence type="ECO:0000313" key="7">
    <source>
        <dbReference type="EMBL" id="GAA4313034.1"/>
    </source>
</evidence>
<comment type="similarity">
    <text evidence="2">Belongs to the major facilitator superfamily. Proton-dependent oligopeptide transporter (POT/PTR) (TC 2.A.17) family.</text>
</comment>
<feature type="transmembrane region" description="Helical" evidence="6">
    <location>
        <begin position="346"/>
        <end position="364"/>
    </location>
</feature>
<proteinExistence type="inferred from homology"/>
<feature type="transmembrane region" description="Helical" evidence="6">
    <location>
        <begin position="120"/>
        <end position="139"/>
    </location>
</feature>
<feature type="transmembrane region" description="Helical" evidence="6">
    <location>
        <begin position="69"/>
        <end position="91"/>
    </location>
</feature>
<dbReference type="RefSeq" id="WP_345209770.1">
    <property type="nucleotide sequence ID" value="NZ_BAABFT010000002.1"/>
</dbReference>
<feature type="transmembrane region" description="Helical" evidence="6">
    <location>
        <begin position="313"/>
        <end position="334"/>
    </location>
</feature>
<evidence type="ECO:0000256" key="1">
    <source>
        <dbReference type="ARBA" id="ARBA00004141"/>
    </source>
</evidence>
<protein>
    <recommendedName>
        <fullName evidence="9">POT family proton-dependent oligopeptide transporter</fullName>
    </recommendedName>
</protein>
<feature type="transmembrane region" description="Helical" evidence="6">
    <location>
        <begin position="160"/>
        <end position="181"/>
    </location>
</feature>
<organism evidence="7 8">
    <name type="scientific">Mucilaginibacter gynuensis</name>
    <dbReference type="NCBI Taxonomy" id="1302236"/>
    <lineage>
        <taxon>Bacteria</taxon>
        <taxon>Pseudomonadati</taxon>
        <taxon>Bacteroidota</taxon>
        <taxon>Sphingobacteriia</taxon>
        <taxon>Sphingobacteriales</taxon>
        <taxon>Sphingobacteriaceae</taxon>
        <taxon>Mucilaginibacter</taxon>
    </lineage>
</organism>
<dbReference type="InterPro" id="IPR018456">
    <property type="entry name" value="PTR2_symporter_CS"/>
</dbReference>
<dbReference type="EMBL" id="BAABFT010000002">
    <property type="protein sequence ID" value="GAA4313034.1"/>
    <property type="molecule type" value="Genomic_DNA"/>
</dbReference>
<dbReference type="Proteomes" id="UP001500582">
    <property type="component" value="Unassembled WGS sequence"/>
</dbReference>
<dbReference type="Pfam" id="PF00854">
    <property type="entry name" value="PTR2"/>
    <property type="match status" value="1"/>
</dbReference>
<evidence type="ECO:0000313" key="8">
    <source>
        <dbReference type="Proteomes" id="UP001500582"/>
    </source>
</evidence>
<evidence type="ECO:0000256" key="3">
    <source>
        <dbReference type="ARBA" id="ARBA00022692"/>
    </source>
</evidence>
<evidence type="ECO:0000256" key="4">
    <source>
        <dbReference type="ARBA" id="ARBA00022989"/>
    </source>
</evidence>
<evidence type="ECO:0000256" key="6">
    <source>
        <dbReference type="SAM" id="Phobius"/>
    </source>
</evidence>
<comment type="subcellular location">
    <subcellularLocation>
        <location evidence="1">Membrane</location>
        <topology evidence="1">Multi-pass membrane protein</topology>
    </subcellularLocation>
</comment>
<feature type="transmembrane region" description="Helical" evidence="6">
    <location>
        <begin position="187"/>
        <end position="205"/>
    </location>
</feature>
<keyword evidence="3 6" id="KW-0812">Transmembrane</keyword>
<keyword evidence="4 6" id="KW-1133">Transmembrane helix</keyword>
<feature type="transmembrane region" description="Helical" evidence="6">
    <location>
        <begin position="96"/>
        <end position="114"/>
    </location>
</feature>
<dbReference type="PROSITE" id="PS01022">
    <property type="entry name" value="PTR2_1"/>
    <property type="match status" value="1"/>
</dbReference>
<accession>A0ABP8FXF4</accession>
<feature type="transmembrane region" description="Helical" evidence="6">
    <location>
        <begin position="449"/>
        <end position="467"/>
    </location>
</feature>
<sequence length="504" mass="55673">MTEQITPAATRKPKIPRSIPFIIGNEFSERFSFYGMRAVLSIFLVNQFFNPHGLAELTVEANAKSNAYTHAFSTLVYFTPLLGGILADWFFGKYRVILIGSIIYTIGHLCLSVFEGSLTGFSIGLLIIAIAAGGIKSCVSANVGDQFDHSNSELMSSIYGWFYFSINAGSTVSIALIPVILDKYGASWAFGVPGILMALATIIFFSGSKRYIKVPAGGIKKDNFMSVNFFVLKAAFSKPDKSKTAWQIAEQRYGETKVDGVRAVWRVMAVFAFVPIFWGMWDMNQSEWALQATKLDLNLGIFGIKALPSQLQVANAAFLLMLIPIFNYGVYPLVKKMGITLTPLRKIGAGLLITAGSFVIVAMLQAKVDAGLHPSLWWQVLAYVLLSAGEVLVSITGLEYAYTQSPPSMKSTMTAIWYLTYSIGTFFTTLVNVNIANNGVFGYFTGDKYFWLFVGIMLFFFVLFLFVSPRIKEKSYLVDDLNLGEGLHITGDKTQEIHPDNPIV</sequence>
<feature type="transmembrane region" description="Helical" evidence="6">
    <location>
        <begin position="376"/>
        <end position="403"/>
    </location>
</feature>
<dbReference type="InterPro" id="IPR036259">
    <property type="entry name" value="MFS_trans_sf"/>
</dbReference>
<keyword evidence="8" id="KW-1185">Reference proteome</keyword>
<name>A0ABP8FXF4_9SPHI</name>